<evidence type="ECO:0000313" key="2">
    <source>
        <dbReference type="Proteomes" id="UP000254400"/>
    </source>
</evidence>
<name>A0A378Y1N9_PAEPO</name>
<organism evidence="1 2">
    <name type="scientific">Paenibacillus polymyxa</name>
    <name type="common">Bacillus polymyxa</name>
    <dbReference type="NCBI Taxonomy" id="1406"/>
    <lineage>
        <taxon>Bacteria</taxon>
        <taxon>Bacillati</taxon>
        <taxon>Bacillota</taxon>
        <taxon>Bacilli</taxon>
        <taxon>Bacillales</taxon>
        <taxon>Paenibacillaceae</taxon>
        <taxon>Paenibacillus</taxon>
    </lineage>
</organism>
<gene>
    <name evidence="1" type="ORF">NCTC10343_03343</name>
</gene>
<protein>
    <submittedName>
        <fullName evidence="1">Uncharacterized protein</fullName>
    </submittedName>
</protein>
<proteinExistence type="predicted"/>
<dbReference type="AlphaFoldDB" id="A0A378Y1N9"/>
<dbReference type="RefSeq" id="WP_019687831.1">
    <property type="nucleotide sequence ID" value="NZ_CP025957.1"/>
</dbReference>
<dbReference type="SMART" id="SM00530">
    <property type="entry name" value="HTH_XRE"/>
    <property type="match status" value="1"/>
</dbReference>
<evidence type="ECO:0000313" key="1">
    <source>
        <dbReference type="EMBL" id="SUA70471.1"/>
    </source>
</evidence>
<dbReference type="Proteomes" id="UP000254400">
    <property type="component" value="Unassembled WGS sequence"/>
</dbReference>
<dbReference type="EMBL" id="UGSC01000001">
    <property type="protein sequence ID" value="SUA70471.1"/>
    <property type="molecule type" value="Genomic_DNA"/>
</dbReference>
<sequence length="426" mass="49808">MLKERIEFLCKKKNLSRKELVDGLVTPAHFANILADRYPLAEDLAEQIAERLGVQSSYLLRASAEDEETLATADTIFTELSKLANPATESYVDQLEDRNDSLVVEMTTYLMKAVYFQQLNDPTAYEYLHQTYLNFYLERFGRSDEVELPAPLKKAILFYKIQYFRSKNHYYDVLNNVTQLIRLVDEGTENWLNAQNIMMEACIQVKQFDQAKQVFEQTMRRVYDDRLFHRLTGLYVTYSGYCFAMGSVQEALLTLSMAEANLVYLENAADMLTTILNNRIIMLTSIGELDKALEEVVRFEALVSREREEMQQMMLPVTLIYRCEIAFTRKNWGLLSQHLDQLRKTNLTTDQQMGLDFYESQLALAQGKQDAFWMHALQCLPYFETLQHPARLEQLYETLAVVSEDSRRYKESSAYYRKLVYLLRKK</sequence>
<dbReference type="InterPro" id="IPR001387">
    <property type="entry name" value="Cro/C1-type_HTH"/>
</dbReference>
<dbReference type="Gene3D" id="1.25.40.10">
    <property type="entry name" value="Tetratricopeptide repeat domain"/>
    <property type="match status" value="1"/>
</dbReference>
<dbReference type="InterPro" id="IPR011990">
    <property type="entry name" value="TPR-like_helical_dom_sf"/>
</dbReference>
<dbReference type="GeneID" id="93346691"/>
<reference evidence="1 2" key="1">
    <citation type="submission" date="2018-06" db="EMBL/GenBank/DDBJ databases">
        <authorList>
            <consortium name="Pathogen Informatics"/>
            <person name="Doyle S."/>
        </authorList>
    </citation>
    <scope>NUCLEOTIDE SEQUENCE [LARGE SCALE GENOMIC DNA]</scope>
    <source>
        <strain evidence="1 2">NCTC10343</strain>
    </source>
</reference>
<dbReference type="CDD" id="cd00093">
    <property type="entry name" value="HTH_XRE"/>
    <property type="match status" value="1"/>
</dbReference>
<accession>A0A378Y1N9</accession>